<dbReference type="EMBL" id="JXCZ01000018">
    <property type="protein sequence ID" value="KOY79185.1"/>
    <property type="molecule type" value="Genomic_DNA"/>
</dbReference>
<feature type="transmembrane region" description="Helical" evidence="10">
    <location>
        <begin position="48"/>
        <end position="70"/>
    </location>
</feature>
<dbReference type="Proteomes" id="UP000186588">
    <property type="component" value="Unassembled WGS sequence"/>
</dbReference>
<comment type="function">
    <text evidence="10">Catalyzes the transfer of an acyl group from acyl-phosphate (acyl-PO(4)) to glycerol-3-phosphate (G3P) to form lysophosphatidic acid (LPA). This enzyme utilizes acyl-phosphate as fatty acyl donor, but not acyl-CoA or acyl-ACP.</text>
</comment>
<accession>A0A0C3AIC6</accession>
<keyword evidence="8 10" id="KW-0594">Phospholipid biosynthesis</keyword>
<evidence type="ECO:0000256" key="3">
    <source>
        <dbReference type="ARBA" id="ARBA00022679"/>
    </source>
</evidence>
<keyword evidence="2 10" id="KW-0444">Lipid biosynthesis</keyword>
<dbReference type="UniPathway" id="UPA00085"/>
<name>A0A0C3AIC6_9LACO</name>
<dbReference type="AlphaFoldDB" id="A0A0C3AIC6"/>
<comment type="catalytic activity">
    <reaction evidence="10">
        <text>an acyl phosphate + sn-glycerol 3-phosphate = a 1-acyl-sn-glycero-3-phosphate + phosphate</text>
        <dbReference type="Rhea" id="RHEA:34075"/>
        <dbReference type="ChEBI" id="CHEBI:43474"/>
        <dbReference type="ChEBI" id="CHEBI:57597"/>
        <dbReference type="ChEBI" id="CHEBI:57970"/>
        <dbReference type="ChEBI" id="CHEBI:59918"/>
        <dbReference type="EC" id="2.3.1.275"/>
    </reaction>
</comment>
<evidence type="ECO:0000313" key="13">
    <source>
        <dbReference type="Proteomes" id="UP000037749"/>
    </source>
</evidence>
<sequence>MKITILLIVAYLLGAIPNGIWIGKVFFNKDITKLGSGNMGTTNTFRELGKTAGAVVMVLDILKGTIATLLPTFFHISNVSPIVFGLFAVLGHTLSIFAKFKGGKAVATSAGMLLAIHPILFLCAFIFEISFTYLTSMVSVASMISFPLITILILLDHDYVLGVIGIILTIFIFIKHRSNIQRIKEGNENLVPFGLVYKHQKNK</sequence>
<feature type="transmembrane region" description="Helical" evidence="10">
    <location>
        <begin position="112"/>
        <end position="134"/>
    </location>
</feature>
<dbReference type="GO" id="GO:0008654">
    <property type="term" value="P:phospholipid biosynthetic process"/>
    <property type="evidence" value="ECO:0007669"/>
    <property type="project" value="UniProtKB-UniRule"/>
</dbReference>
<keyword evidence="9 10" id="KW-1208">Phospholipid metabolism</keyword>
<comment type="caution">
    <text evidence="12">The sequence shown here is derived from an EMBL/GenBank/DDBJ whole genome shotgun (WGS) entry which is preliminary data.</text>
</comment>
<reference evidence="11 14" key="2">
    <citation type="journal article" date="2016" name="Syst. Appl. Microbiol.">
        <title>Genomic characterization of a fructophilic bee symbiont Lactobacillus kunkeei reveals its niche-specific adaptation.</title>
        <authorList>
            <person name="Maeno S."/>
            <person name="Tanizawa Y."/>
            <person name="Kanesaki Y."/>
            <person name="Kubota E."/>
            <person name="Kumar H."/>
            <person name="Dicks L."/>
            <person name="Salminen S."/>
            <person name="Nakagawa J."/>
            <person name="Arita M."/>
            <person name="Endo A."/>
        </authorList>
    </citation>
    <scope>NUCLEOTIDE SEQUENCE [LARGE SCALE GENOMIC DNA]</scope>
    <source>
        <strain evidence="11 14">FF30-6</strain>
    </source>
</reference>
<feature type="transmembrane region" description="Helical" evidence="10">
    <location>
        <begin position="146"/>
        <end position="174"/>
    </location>
</feature>
<feature type="transmembrane region" description="Helical" evidence="10">
    <location>
        <begin position="82"/>
        <end position="100"/>
    </location>
</feature>
<evidence type="ECO:0000313" key="12">
    <source>
        <dbReference type="EMBL" id="KOY79185.1"/>
    </source>
</evidence>
<dbReference type="Pfam" id="PF02660">
    <property type="entry name" value="G3P_acyltransf"/>
    <property type="match status" value="1"/>
</dbReference>
<keyword evidence="3 10" id="KW-0808">Transferase</keyword>
<dbReference type="EMBL" id="BDDX01000016">
    <property type="protein sequence ID" value="GAT91213.1"/>
    <property type="molecule type" value="Genomic_DNA"/>
</dbReference>
<dbReference type="PANTHER" id="PTHR30309:SF0">
    <property type="entry name" value="GLYCEROL-3-PHOSPHATE ACYLTRANSFERASE-RELATED"/>
    <property type="match status" value="1"/>
</dbReference>
<dbReference type="GO" id="GO:0005886">
    <property type="term" value="C:plasma membrane"/>
    <property type="evidence" value="ECO:0007669"/>
    <property type="project" value="UniProtKB-SubCell"/>
</dbReference>
<comment type="subcellular location">
    <subcellularLocation>
        <location evidence="10">Cell membrane</location>
        <topology evidence="10">Multi-pass membrane protein</topology>
    </subcellularLocation>
</comment>
<dbReference type="EC" id="2.3.1.275" evidence="10"/>
<dbReference type="PANTHER" id="PTHR30309">
    <property type="entry name" value="INNER MEMBRANE PROTEIN YGIH"/>
    <property type="match status" value="1"/>
</dbReference>
<evidence type="ECO:0000256" key="1">
    <source>
        <dbReference type="ARBA" id="ARBA00022475"/>
    </source>
</evidence>
<evidence type="ECO:0000256" key="5">
    <source>
        <dbReference type="ARBA" id="ARBA00022989"/>
    </source>
</evidence>
<organism evidence="12 13">
    <name type="scientific">Apilactobacillus kunkeei</name>
    <dbReference type="NCBI Taxonomy" id="148814"/>
    <lineage>
        <taxon>Bacteria</taxon>
        <taxon>Bacillati</taxon>
        <taxon>Bacillota</taxon>
        <taxon>Bacilli</taxon>
        <taxon>Lactobacillales</taxon>
        <taxon>Lactobacillaceae</taxon>
        <taxon>Apilactobacillus</taxon>
    </lineage>
</organism>
<gene>
    <name evidence="10 12" type="primary">plsY</name>
    <name evidence="11" type="ORF">FF306_01334</name>
    <name evidence="12" type="ORF">RZ72_11200</name>
</gene>
<evidence type="ECO:0000256" key="6">
    <source>
        <dbReference type="ARBA" id="ARBA00023098"/>
    </source>
</evidence>
<keyword evidence="6 10" id="KW-0443">Lipid metabolism</keyword>
<evidence type="ECO:0000256" key="8">
    <source>
        <dbReference type="ARBA" id="ARBA00023209"/>
    </source>
</evidence>
<comment type="subunit">
    <text evidence="10">Probably interacts with PlsX.</text>
</comment>
<evidence type="ECO:0000256" key="9">
    <source>
        <dbReference type="ARBA" id="ARBA00023264"/>
    </source>
</evidence>
<evidence type="ECO:0000256" key="2">
    <source>
        <dbReference type="ARBA" id="ARBA00022516"/>
    </source>
</evidence>
<reference evidence="12 13" key="1">
    <citation type="journal article" date="2015" name="Genome Biol. Evol.">
        <title>Functionally Structured Genomes in Lactobacillus kunkeei Colonizing the Honey Crop and Food Products of Honeybees and Stingless Bees.</title>
        <authorList>
            <person name="Tamarit D."/>
            <person name="Ellegaard K.M."/>
            <person name="Wikander J."/>
            <person name="Olofsson T."/>
            <person name="Vasquez A."/>
            <person name="Andersson S.G."/>
        </authorList>
    </citation>
    <scope>NUCLEOTIDE SEQUENCE [LARGE SCALE GENOMIC DNA]</scope>
    <source>
        <strain evidence="12 13">LAla</strain>
    </source>
</reference>
<evidence type="ECO:0000256" key="4">
    <source>
        <dbReference type="ARBA" id="ARBA00022692"/>
    </source>
</evidence>
<dbReference type="Proteomes" id="UP000037749">
    <property type="component" value="Unassembled WGS sequence"/>
</dbReference>
<evidence type="ECO:0000313" key="11">
    <source>
        <dbReference type="EMBL" id="GAT91213.1"/>
    </source>
</evidence>
<keyword evidence="1 10" id="KW-1003">Cell membrane</keyword>
<dbReference type="RefSeq" id="WP_041152238.1">
    <property type="nucleotide sequence ID" value="NZ_BAABVW010000118.1"/>
</dbReference>
<comment type="pathway">
    <text evidence="10">Lipid metabolism; phospholipid metabolism.</text>
</comment>
<keyword evidence="5 10" id="KW-1133">Transmembrane helix</keyword>
<dbReference type="InterPro" id="IPR003811">
    <property type="entry name" value="G3P_acylTferase_PlsY"/>
</dbReference>
<keyword evidence="4 10" id="KW-0812">Transmembrane</keyword>
<proteinExistence type="inferred from homology"/>
<keyword evidence="7 10" id="KW-0472">Membrane</keyword>
<protein>
    <recommendedName>
        <fullName evidence="10">Glycerol-3-phosphate acyltransferase</fullName>
    </recommendedName>
    <alternativeName>
        <fullName evidence="10">Acyl-PO4 G3P acyltransferase</fullName>
    </alternativeName>
    <alternativeName>
        <fullName evidence="10">Acyl-phosphate--glycerol-3-phosphate acyltransferase</fullName>
    </alternativeName>
    <alternativeName>
        <fullName evidence="10">G3P acyltransferase</fullName>
        <shortName evidence="10">GPAT</shortName>
        <ecNumber evidence="10">2.3.1.275</ecNumber>
    </alternativeName>
    <alternativeName>
        <fullName evidence="10">Lysophosphatidic acid synthase</fullName>
        <shortName evidence="10">LPA synthase</shortName>
    </alternativeName>
</protein>
<evidence type="ECO:0000313" key="14">
    <source>
        <dbReference type="Proteomes" id="UP000186588"/>
    </source>
</evidence>
<dbReference type="SMART" id="SM01207">
    <property type="entry name" value="G3P_acyltransf"/>
    <property type="match status" value="1"/>
</dbReference>
<feature type="transmembrane region" description="Helical" evidence="10">
    <location>
        <begin position="6"/>
        <end position="27"/>
    </location>
</feature>
<evidence type="ECO:0000256" key="10">
    <source>
        <dbReference type="HAMAP-Rule" id="MF_01043"/>
    </source>
</evidence>
<evidence type="ECO:0000256" key="7">
    <source>
        <dbReference type="ARBA" id="ARBA00023136"/>
    </source>
</evidence>
<dbReference type="GO" id="GO:0043772">
    <property type="term" value="F:acyl-phosphate glycerol-3-phosphate acyltransferase activity"/>
    <property type="evidence" value="ECO:0007669"/>
    <property type="project" value="UniProtKB-UniRule"/>
</dbReference>
<dbReference type="HAMAP" id="MF_01043">
    <property type="entry name" value="PlsY"/>
    <property type="match status" value="1"/>
</dbReference>
<dbReference type="NCBIfam" id="TIGR00023">
    <property type="entry name" value="glycerol-3-phosphate 1-O-acyltransferase PlsY"/>
    <property type="match status" value="1"/>
</dbReference>
<dbReference type="PATRIC" id="fig|148814.19.peg.608"/>
<comment type="similarity">
    <text evidence="10">Belongs to the PlsY family.</text>
</comment>
<keyword evidence="12" id="KW-0012">Acyltransferase</keyword>